<evidence type="ECO:0000259" key="1">
    <source>
        <dbReference type="PROSITE" id="PS50878"/>
    </source>
</evidence>
<accession>A0A5B7F4Y6</accession>
<dbReference type="PROSITE" id="PS50878">
    <property type="entry name" value="RT_POL"/>
    <property type="match status" value="1"/>
</dbReference>
<gene>
    <name evidence="2" type="ORF">E2C01_036132</name>
</gene>
<name>A0A5B7F4Y6_PORTR</name>
<evidence type="ECO:0000313" key="2">
    <source>
        <dbReference type="EMBL" id="MPC42510.1"/>
    </source>
</evidence>
<keyword evidence="3" id="KW-1185">Reference proteome</keyword>
<reference evidence="2 3" key="1">
    <citation type="submission" date="2019-05" db="EMBL/GenBank/DDBJ databases">
        <title>Another draft genome of Portunus trituberculatus and its Hox gene families provides insights of decapod evolution.</title>
        <authorList>
            <person name="Jeong J.-H."/>
            <person name="Song I."/>
            <person name="Kim S."/>
            <person name="Choi T."/>
            <person name="Kim D."/>
            <person name="Ryu S."/>
            <person name="Kim W."/>
        </authorList>
    </citation>
    <scope>NUCLEOTIDE SEQUENCE [LARGE SCALE GENOMIC DNA]</scope>
    <source>
        <tissue evidence="2">Muscle</tissue>
    </source>
</reference>
<dbReference type="EMBL" id="VSRR010005461">
    <property type="protein sequence ID" value="MPC42510.1"/>
    <property type="molecule type" value="Genomic_DNA"/>
</dbReference>
<dbReference type="InterPro" id="IPR000477">
    <property type="entry name" value="RT_dom"/>
</dbReference>
<sequence length="227" mass="25530">MLTTITGKKAVVIFLNMEKAFELANSRAILTALARKGVGDKLLRWTQGHLTQYITLQNGTPQGSILSPHLFNTLMEELTSIALPTSTKVFCYADDVALVSTGPHHLRKAQHAMNAITLGLKINVNKTRGLYFNGKRPPEPLKAHNNNIEWTYCHQYLGIWLDEKLTLQQHIRYPTDRVRSQLRVMRSITATEGVAGFQVLKTYYLQAVRNIFDYAAPLLAAARPSQL</sequence>
<dbReference type="GO" id="GO:0071897">
    <property type="term" value="P:DNA biosynthetic process"/>
    <property type="evidence" value="ECO:0007669"/>
    <property type="project" value="UniProtKB-ARBA"/>
</dbReference>
<organism evidence="2 3">
    <name type="scientific">Portunus trituberculatus</name>
    <name type="common">Swimming crab</name>
    <name type="synonym">Neptunus trituberculatus</name>
    <dbReference type="NCBI Taxonomy" id="210409"/>
    <lineage>
        <taxon>Eukaryota</taxon>
        <taxon>Metazoa</taxon>
        <taxon>Ecdysozoa</taxon>
        <taxon>Arthropoda</taxon>
        <taxon>Crustacea</taxon>
        <taxon>Multicrustacea</taxon>
        <taxon>Malacostraca</taxon>
        <taxon>Eumalacostraca</taxon>
        <taxon>Eucarida</taxon>
        <taxon>Decapoda</taxon>
        <taxon>Pleocyemata</taxon>
        <taxon>Brachyura</taxon>
        <taxon>Eubrachyura</taxon>
        <taxon>Portunoidea</taxon>
        <taxon>Portunidae</taxon>
        <taxon>Portuninae</taxon>
        <taxon>Portunus</taxon>
    </lineage>
</organism>
<dbReference type="PANTHER" id="PTHR33332">
    <property type="entry name" value="REVERSE TRANSCRIPTASE DOMAIN-CONTAINING PROTEIN"/>
    <property type="match status" value="1"/>
</dbReference>
<dbReference type="OrthoDB" id="6366904at2759"/>
<dbReference type="Proteomes" id="UP000324222">
    <property type="component" value="Unassembled WGS sequence"/>
</dbReference>
<comment type="caution">
    <text evidence="2">The sequence shown here is derived from an EMBL/GenBank/DDBJ whole genome shotgun (WGS) entry which is preliminary data.</text>
</comment>
<dbReference type="AlphaFoldDB" id="A0A5B7F4Y6"/>
<dbReference type="SUPFAM" id="SSF56672">
    <property type="entry name" value="DNA/RNA polymerases"/>
    <property type="match status" value="1"/>
</dbReference>
<dbReference type="Pfam" id="PF00078">
    <property type="entry name" value="RVT_1"/>
    <property type="match status" value="1"/>
</dbReference>
<feature type="domain" description="Reverse transcriptase" evidence="1">
    <location>
        <begin position="1"/>
        <end position="161"/>
    </location>
</feature>
<evidence type="ECO:0000313" key="3">
    <source>
        <dbReference type="Proteomes" id="UP000324222"/>
    </source>
</evidence>
<protein>
    <recommendedName>
        <fullName evidence="1">Reverse transcriptase domain-containing protein</fullName>
    </recommendedName>
</protein>
<dbReference type="InterPro" id="IPR043502">
    <property type="entry name" value="DNA/RNA_pol_sf"/>
</dbReference>
<proteinExistence type="predicted"/>